<dbReference type="EMBL" id="UINC01002967">
    <property type="protein sequence ID" value="SVA02066.1"/>
    <property type="molecule type" value="Genomic_DNA"/>
</dbReference>
<sequence length="48" mass="5603">MQTFNEVKTETTMEIIGLDHRGIRTTKLEPTRHFYEDLMGLKSGHRPS</sequence>
<evidence type="ECO:0000313" key="1">
    <source>
        <dbReference type="EMBL" id="SVA02066.1"/>
    </source>
</evidence>
<name>A0A381SDI2_9ZZZZ</name>
<evidence type="ECO:0008006" key="2">
    <source>
        <dbReference type="Google" id="ProtNLM"/>
    </source>
</evidence>
<dbReference type="InterPro" id="IPR029068">
    <property type="entry name" value="Glyas_Bleomycin-R_OHBP_Dase"/>
</dbReference>
<proteinExistence type="predicted"/>
<dbReference type="Gene3D" id="3.10.180.10">
    <property type="entry name" value="2,3-Dihydroxybiphenyl 1,2-Dioxygenase, domain 1"/>
    <property type="match status" value="1"/>
</dbReference>
<gene>
    <name evidence="1" type="ORF">METZ01_LOCUS54920</name>
</gene>
<organism evidence="1">
    <name type="scientific">marine metagenome</name>
    <dbReference type="NCBI Taxonomy" id="408172"/>
    <lineage>
        <taxon>unclassified sequences</taxon>
        <taxon>metagenomes</taxon>
        <taxon>ecological metagenomes</taxon>
    </lineage>
</organism>
<dbReference type="AlphaFoldDB" id="A0A381SDI2"/>
<feature type="non-terminal residue" evidence="1">
    <location>
        <position position="48"/>
    </location>
</feature>
<protein>
    <recommendedName>
        <fullName evidence="2">VOC domain-containing protein</fullName>
    </recommendedName>
</protein>
<dbReference type="SUPFAM" id="SSF54593">
    <property type="entry name" value="Glyoxalase/Bleomycin resistance protein/Dihydroxybiphenyl dioxygenase"/>
    <property type="match status" value="1"/>
</dbReference>
<reference evidence="1" key="1">
    <citation type="submission" date="2018-05" db="EMBL/GenBank/DDBJ databases">
        <authorList>
            <person name="Lanie J.A."/>
            <person name="Ng W.-L."/>
            <person name="Kazmierczak K.M."/>
            <person name="Andrzejewski T.M."/>
            <person name="Davidsen T.M."/>
            <person name="Wayne K.J."/>
            <person name="Tettelin H."/>
            <person name="Glass J.I."/>
            <person name="Rusch D."/>
            <person name="Podicherti R."/>
            <person name="Tsui H.-C.T."/>
            <person name="Winkler M.E."/>
        </authorList>
    </citation>
    <scope>NUCLEOTIDE SEQUENCE</scope>
</reference>
<accession>A0A381SDI2</accession>